<dbReference type="InterPro" id="IPR053161">
    <property type="entry name" value="Ulvan_degrading_GH"/>
</dbReference>
<comment type="caution">
    <text evidence="2">The sequence shown here is derived from an EMBL/GenBank/DDBJ whole genome shotgun (WGS) entry which is preliminary data.</text>
</comment>
<proteinExistence type="predicted"/>
<dbReference type="Pfam" id="PF17132">
    <property type="entry name" value="Glyco_hydro_106"/>
    <property type="match status" value="1"/>
</dbReference>
<evidence type="ECO:0000313" key="2">
    <source>
        <dbReference type="EMBL" id="KAF9876852.1"/>
    </source>
</evidence>
<dbReference type="OrthoDB" id="2588159at2759"/>
<dbReference type="EMBL" id="JAATWM020000016">
    <property type="protein sequence ID" value="KAF9876852.1"/>
    <property type="molecule type" value="Genomic_DNA"/>
</dbReference>
<gene>
    <name evidence="2" type="ORF">CkaCkLH20_05698</name>
</gene>
<dbReference type="PANTHER" id="PTHR36848">
    <property type="entry name" value="DNA-BINDING PROTEIN (PUTATIVE SECRETED PROTEIN)-RELATED"/>
    <property type="match status" value="1"/>
</dbReference>
<keyword evidence="3" id="KW-1185">Reference proteome</keyword>
<keyword evidence="1" id="KW-0732">Signal</keyword>
<dbReference type="PANTHER" id="PTHR36848:SF2">
    <property type="entry name" value="SECRETED PROTEIN"/>
    <property type="match status" value="1"/>
</dbReference>
<sequence length="980" mass="106497">MMLPLTVLFLPVLPFLVASTVGNAGKVTEPSSYQRAQFRWWWPGGYVEPSEVAAEITSIMDAGFGGGEIGDVRDSVTRAMDPTVYGWGKQRWNDGVLTAYEQGSKLGAHIDLTLGPHWPTGFPGYTPDSPETAKELVHGQVFVQAGDTFSGKLPLPVAAPSGNQTGNLVEATPYLIALLAARTTTANESASEVNFDPSTLTLITDSVKNNSITWTAPTNGAYVLVATYARGTGQIQNMYDVQPNGPKLYSTPGYIVDHFSAAGVQAGVKFWEENILTPDLVALLRDSNGSIFEDSLELKYKQLWTLDLLGEFNTRRGYDLSPFLLYLLKDTNTFAGDSLTASKITHDFYKTITDLYVDYRLEGVTKWANSLGLKFRAQPYTLNFDSAYIASRLDIPEGESLGFGSTPDSFRVLATGRDLGQKTTILSNEIGAYFGKAYGVTWKFLLGTANLDSALGVSQNVIHGYPYQDSPSSLWPGFAPFTPLPLGTSSNGFADAWGPRQPQWMFAKTASTYLAHSQKLLQESRPSIDVAILNRDWGVTATWEDTALNDAGYSYQFPTPYLLEKHNVTVQDGVLAPDGPRYRALVVNNQTAMDVSTAKNLLDYGRGGLPIVFSGATPLTTFSYSVDQVTSDAELLALLSEVKKLSTTAVVPGPDAVPSALRELGVLSPVTYPQGPGNGSVITYRRAVDDGYLYWIYNNAAEHLRIPIQLAGTGSPYEIDLWTGDVRPIAAFSVENDFIALNVSLSPSAVCAIFIGSSNPFSAQALSTYLKSTDCRSMVRNNTVWISSNTTCSAITSSNQTITLNSDNVPKAISPSVWTLRVQDWSPEFPNATGNASTATAKTWLPPVDLRTPLLPWTNITGLEYASGIGVYNTSVVVESGNSDSSDLSVLLHVPEIEGSWDLKVNERNVEGVDWFKSHPIDITDYVIFDAVNDIEITVAATLWNKLIRVWPAIYGFEEPLANGMAGTVGLTVERVMKIA</sequence>
<organism evidence="2 3">
    <name type="scientific">Colletotrichum karsti</name>
    <dbReference type="NCBI Taxonomy" id="1095194"/>
    <lineage>
        <taxon>Eukaryota</taxon>
        <taxon>Fungi</taxon>
        <taxon>Dikarya</taxon>
        <taxon>Ascomycota</taxon>
        <taxon>Pezizomycotina</taxon>
        <taxon>Sordariomycetes</taxon>
        <taxon>Hypocreomycetidae</taxon>
        <taxon>Glomerellales</taxon>
        <taxon>Glomerellaceae</taxon>
        <taxon>Colletotrichum</taxon>
        <taxon>Colletotrichum boninense species complex</taxon>
    </lineage>
</organism>
<evidence type="ECO:0000313" key="3">
    <source>
        <dbReference type="Proteomes" id="UP000781932"/>
    </source>
</evidence>
<dbReference type="GeneID" id="62161490"/>
<reference evidence="2" key="1">
    <citation type="submission" date="2020-03" db="EMBL/GenBank/DDBJ databases">
        <authorList>
            <person name="He L."/>
        </authorList>
    </citation>
    <scope>NUCLEOTIDE SEQUENCE</scope>
    <source>
        <strain evidence="2">CkLH20</strain>
    </source>
</reference>
<dbReference type="RefSeq" id="XP_038746313.1">
    <property type="nucleotide sequence ID" value="XM_038888416.1"/>
</dbReference>
<dbReference type="Proteomes" id="UP000781932">
    <property type="component" value="Unassembled WGS sequence"/>
</dbReference>
<feature type="chain" id="PRO_5040223516" evidence="1">
    <location>
        <begin position="20"/>
        <end position="980"/>
    </location>
</feature>
<reference evidence="2" key="2">
    <citation type="submission" date="2020-11" db="EMBL/GenBank/DDBJ databases">
        <title>Whole genome sequencing of Colletotrichum sp.</title>
        <authorList>
            <person name="Li H."/>
        </authorList>
    </citation>
    <scope>NUCLEOTIDE SEQUENCE</scope>
    <source>
        <strain evidence="2">CkLH20</strain>
    </source>
</reference>
<name>A0A9P6I4M3_9PEZI</name>
<feature type="signal peptide" evidence="1">
    <location>
        <begin position="1"/>
        <end position="19"/>
    </location>
</feature>
<protein>
    <submittedName>
        <fullName evidence="2">Secreted protein</fullName>
    </submittedName>
</protein>
<accession>A0A9P6I4M3</accession>
<dbReference type="AlphaFoldDB" id="A0A9P6I4M3"/>
<evidence type="ECO:0000256" key="1">
    <source>
        <dbReference type="SAM" id="SignalP"/>
    </source>
</evidence>